<feature type="transmembrane region" description="Helical" evidence="1">
    <location>
        <begin position="47"/>
        <end position="69"/>
    </location>
</feature>
<name>A0A6J6C1X6_9ZZZZ</name>
<evidence type="ECO:0000313" key="3">
    <source>
        <dbReference type="EMBL" id="CAB4566772.1"/>
    </source>
</evidence>
<sequence length="87" mass="9439">MASEEIEIRRAPKILPFMLTFAALGMLVAVLLLFITPPNAELPENFFGLTLISFGSLGLGLGAAFAITYDLISSRRAKRALANRVTE</sequence>
<feature type="transmembrane region" description="Helical" evidence="1">
    <location>
        <begin position="14"/>
        <end position="35"/>
    </location>
</feature>
<proteinExistence type="predicted"/>
<gene>
    <name evidence="2" type="ORF">UFOPK1503_00491</name>
    <name evidence="3" type="ORF">UFOPK1693_00406</name>
</gene>
<evidence type="ECO:0000256" key="1">
    <source>
        <dbReference type="SAM" id="Phobius"/>
    </source>
</evidence>
<accession>A0A6J6C1X6</accession>
<keyword evidence="1" id="KW-0472">Membrane</keyword>
<dbReference type="AlphaFoldDB" id="A0A6J6C1X6"/>
<dbReference type="EMBL" id="CAEZST010000006">
    <property type="protein sequence ID" value="CAB4544308.1"/>
    <property type="molecule type" value="Genomic_DNA"/>
</dbReference>
<organism evidence="2">
    <name type="scientific">freshwater metagenome</name>
    <dbReference type="NCBI Taxonomy" id="449393"/>
    <lineage>
        <taxon>unclassified sequences</taxon>
        <taxon>metagenomes</taxon>
        <taxon>ecological metagenomes</taxon>
    </lineage>
</organism>
<dbReference type="EMBL" id="CAEZTO010000003">
    <property type="protein sequence ID" value="CAB4566772.1"/>
    <property type="molecule type" value="Genomic_DNA"/>
</dbReference>
<evidence type="ECO:0000313" key="2">
    <source>
        <dbReference type="EMBL" id="CAB4544308.1"/>
    </source>
</evidence>
<keyword evidence="1" id="KW-1133">Transmembrane helix</keyword>
<reference evidence="2" key="1">
    <citation type="submission" date="2020-05" db="EMBL/GenBank/DDBJ databases">
        <authorList>
            <person name="Chiriac C."/>
            <person name="Salcher M."/>
            <person name="Ghai R."/>
            <person name="Kavagutti S V."/>
        </authorList>
    </citation>
    <scope>NUCLEOTIDE SEQUENCE</scope>
</reference>
<protein>
    <submittedName>
        <fullName evidence="2">Unannotated protein</fullName>
    </submittedName>
</protein>
<keyword evidence="1" id="KW-0812">Transmembrane</keyword>